<proteinExistence type="predicted"/>
<dbReference type="Proteomes" id="UP000030671">
    <property type="component" value="Unassembled WGS sequence"/>
</dbReference>
<accession>W4K3L2</accession>
<reference evidence="1 2" key="1">
    <citation type="journal article" date="2012" name="New Phytol.">
        <title>Insight into trade-off between wood decay and parasitism from the genome of a fungal forest pathogen.</title>
        <authorList>
            <person name="Olson A."/>
            <person name="Aerts A."/>
            <person name="Asiegbu F."/>
            <person name="Belbahri L."/>
            <person name="Bouzid O."/>
            <person name="Broberg A."/>
            <person name="Canback B."/>
            <person name="Coutinho P.M."/>
            <person name="Cullen D."/>
            <person name="Dalman K."/>
            <person name="Deflorio G."/>
            <person name="van Diepen L.T."/>
            <person name="Dunand C."/>
            <person name="Duplessis S."/>
            <person name="Durling M."/>
            <person name="Gonthier P."/>
            <person name="Grimwood J."/>
            <person name="Fossdal C.G."/>
            <person name="Hansson D."/>
            <person name="Henrissat B."/>
            <person name="Hietala A."/>
            <person name="Himmelstrand K."/>
            <person name="Hoffmeister D."/>
            <person name="Hogberg N."/>
            <person name="James T.Y."/>
            <person name="Karlsson M."/>
            <person name="Kohler A."/>
            <person name="Kues U."/>
            <person name="Lee Y.H."/>
            <person name="Lin Y.C."/>
            <person name="Lind M."/>
            <person name="Lindquist E."/>
            <person name="Lombard V."/>
            <person name="Lucas S."/>
            <person name="Lunden K."/>
            <person name="Morin E."/>
            <person name="Murat C."/>
            <person name="Park J."/>
            <person name="Raffaello T."/>
            <person name="Rouze P."/>
            <person name="Salamov A."/>
            <person name="Schmutz J."/>
            <person name="Solheim H."/>
            <person name="Stahlberg J."/>
            <person name="Velez H."/>
            <person name="de Vries R.P."/>
            <person name="Wiebenga A."/>
            <person name="Woodward S."/>
            <person name="Yakovlev I."/>
            <person name="Garbelotto M."/>
            <person name="Martin F."/>
            <person name="Grigoriev I.V."/>
            <person name="Stenlid J."/>
        </authorList>
    </citation>
    <scope>NUCLEOTIDE SEQUENCE [LARGE SCALE GENOMIC DNA]</scope>
    <source>
        <strain evidence="1 2">TC 32-1</strain>
    </source>
</reference>
<dbReference type="EMBL" id="KI925459">
    <property type="protein sequence ID" value="ETW80314.1"/>
    <property type="molecule type" value="Genomic_DNA"/>
</dbReference>
<dbReference type="InParanoid" id="W4K3L2"/>
<evidence type="ECO:0000313" key="2">
    <source>
        <dbReference type="Proteomes" id="UP000030671"/>
    </source>
</evidence>
<evidence type="ECO:0000313" key="1">
    <source>
        <dbReference type="EMBL" id="ETW80314.1"/>
    </source>
</evidence>
<protein>
    <submittedName>
        <fullName evidence="1">Uncharacterized protein</fullName>
    </submittedName>
</protein>
<organism evidence="1 2">
    <name type="scientific">Heterobasidion irregulare (strain TC 32-1)</name>
    <dbReference type="NCBI Taxonomy" id="747525"/>
    <lineage>
        <taxon>Eukaryota</taxon>
        <taxon>Fungi</taxon>
        <taxon>Dikarya</taxon>
        <taxon>Basidiomycota</taxon>
        <taxon>Agaricomycotina</taxon>
        <taxon>Agaricomycetes</taxon>
        <taxon>Russulales</taxon>
        <taxon>Bondarzewiaceae</taxon>
        <taxon>Heterobasidion</taxon>
        <taxon>Heterobasidion annosum species complex</taxon>
    </lineage>
</organism>
<sequence>MVYTSHSVRPAVSFFRSFRLDTPAADILNPHFCKIRVPRSAYPDANTHVGARHRPSTRFIRGSLHLHCKRIHL</sequence>
<gene>
    <name evidence="1" type="ORF">HETIRDRAFT_418341</name>
</gene>
<dbReference type="KEGG" id="hir:HETIRDRAFT_418341"/>
<keyword evidence="2" id="KW-1185">Reference proteome</keyword>
<dbReference type="HOGENOM" id="CLU_2705095_0_0_1"/>
<dbReference type="GeneID" id="20673469"/>
<name>W4K3L2_HETIT</name>
<dbReference type="RefSeq" id="XP_009547080.1">
    <property type="nucleotide sequence ID" value="XM_009548785.1"/>
</dbReference>
<dbReference type="AlphaFoldDB" id="W4K3L2"/>